<dbReference type="KEGG" id="abri:DFR85_03080"/>
<reference evidence="1 2" key="1">
    <citation type="submission" date="2018-05" db="EMBL/GenBank/DDBJ databases">
        <title>Complete Genome Sequences of Extremely Thermoacidophilic, Metal-Mobilizing Type-Strain Members of the Archaeal Family Sulfolobaceae: Acidianus brierleyi DSM-1651T, Acidianus sulfidivorans DSM-18786T, Metallosphaera hakonensis DSM-7519T, and Metallosphaera prunae DSM-10039T.</title>
        <authorList>
            <person name="Counts J.A."/>
            <person name="Kelly R.M."/>
        </authorList>
    </citation>
    <scope>NUCLEOTIDE SEQUENCE [LARGE SCALE GENOMIC DNA]</scope>
    <source>
        <strain evidence="1 2">DSM 1651</strain>
    </source>
</reference>
<evidence type="ECO:0000313" key="1">
    <source>
        <dbReference type="EMBL" id="AWR93748.1"/>
    </source>
</evidence>
<accession>A0A2U9ICJ8</accession>
<keyword evidence="1" id="KW-0645">Protease</keyword>
<name>A0A2U9ICJ8_9CREN</name>
<keyword evidence="1" id="KW-0378">Hydrolase</keyword>
<dbReference type="AlphaFoldDB" id="A0A2U9ICJ8"/>
<dbReference type="GO" id="GO:0006508">
    <property type="term" value="P:proteolysis"/>
    <property type="evidence" value="ECO:0007669"/>
    <property type="project" value="UniProtKB-KW"/>
</dbReference>
<gene>
    <name evidence="1" type="ORF">DFR85_03080</name>
</gene>
<organism evidence="1 2">
    <name type="scientific">Acidianus brierleyi</name>
    <dbReference type="NCBI Taxonomy" id="41673"/>
    <lineage>
        <taxon>Archaea</taxon>
        <taxon>Thermoproteota</taxon>
        <taxon>Thermoprotei</taxon>
        <taxon>Sulfolobales</taxon>
        <taxon>Sulfolobaceae</taxon>
        <taxon>Acidianus</taxon>
    </lineage>
</organism>
<dbReference type="EMBL" id="CP029289">
    <property type="protein sequence ID" value="AWR93748.1"/>
    <property type="molecule type" value="Genomic_DNA"/>
</dbReference>
<evidence type="ECO:0000313" key="2">
    <source>
        <dbReference type="Proteomes" id="UP000248044"/>
    </source>
</evidence>
<sequence>MLKATLNDSEEWFYVDTGFSGDVIVNYEIFDAISSPIMDVGDICISTEECYKGFGKISSINVNGREASVIVIWIPNFNENLIGERALIRLGLVINYKDLEITDP</sequence>
<proteinExistence type="predicted"/>
<dbReference type="GO" id="GO:0008233">
    <property type="term" value="F:peptidase activity"/>
    <property type="evidence" value="ECO:0007669"/>
    <property type="project" value="UniProtKB-KW"/>
</dbReference>
<keyword evidence="2" id="KW-1185">Reference proteome</keyword>
<protein>
    <submittedName>
        <fullName evidence="1">Clan AA aspartic protease</fullName>
    </submittedName>
</protein>
<dbReference type="Proteomes" id="UP000248044">
    <property type="component" value="Chromosome"/>
</dbReference>